<dbReference type="EMBL" id="PDLN01000023">
    <property type="protein sequence ID" value="RDW57193.1"/>
    <property type="molecule type" value="Genomic_DNA"/>
</dbReference>
<protein>
    <recommendedName>
        <fullName evidence="4">Transcription factor domain-containing protein</fullName>
    </recommendedName>
</protein>
<evidence type="ECO:0000256" key="1">
    <source>
        <dbReference type="SAM" id="MobiDB-lite"/>
    </source>
</evidence>
<evidence type="ECO:0000313" key="3">
    <source>
        <dbReference type="Proteomes" id="UP000256328"/>
    </source>
</evidence>
<feature type="region of interest" description="Disordered" evidence="1">
    <location>
        <begin position="125"/>
        <end position="144"/>
    </location>
</feature>
<comment type="caution">
    <text evidence="2">The sequence shown here is derived from an EMBL/GenBank/DDBJ whole genome shotgun (WGS) entry which is preliminary data.</text>
</comment>
<keyword evidence="3" id="KW-1185">Reference proteome</keyword>
<dbReference type="Proteomes" id="UP000256328">
    <property type="component" value="Unassembled WGS sequence"/>
</dbReference>
<dbReference type="AlphaFoldDB" id="A0A3D8Q5V4"/>
<evidence type="ECO:0008006" key="4">
    <source>
        <dbReference type="Google" id="ProtNLM"/>
    </source>
</evidence>
<gene>
    <name evidence="2" type="ORF">BP5796_12643</name>
</gene>
<proteinExistence type="predicted"/>
<name>A0A3D8Q5V4_9HELO</name>
<reference evidence="2 3" key="1">
    <citation type="journal article" date="2018" name="IMA Fungus">
        <title>IMA Genome-F 9: Draft genome sequence of Annulohypoxylon stygium, Aspergillus mulundensis, Berkeleyomyces basicola (syn. Thielaviopsis basicola), Ceratocystis smalleyi, two Cercospora beticola strains, Coleophoma cylindrospora, Fusarium fracticaudum, Phialophora cf. hyalina, and Morchella septimelata.</title>
        <authorList>
            <person name="Wingfield B.D."/>
            <person name="Bills G.F."/>
            <person name="Dong Y."/>
            <person name="Huang W."/>
            <person name="Nel W.J."/>
            <person name="Swalarsk-Parry B.S."/>
            <person name="Vaghefi N."/>
            <person name="Wilken P.M."/>
            <person name="An Z."/>
            <person name="de Beer Z.W."/>
            <person name="De Vos L."/>
            <person name="Chen L."/>
            <person name="Duong T.A."/>
            <person name="Gao Y."/>
            <person name="Hammerbacher A."/>
            <person name="Kikkert J.R."/>
            <person name="Li Y."/>
            <person name="Li H."/>
            <person name="Li K."/>
            <person name="Li Q."/>
            <person name="Liu X."/>
            <person name="Ma X."/>
            <person name="Naidoo K."/>
            <person name="Pethybridge S.J."/>
            <person name="Sun J."/>
            <person name="Steenkamp E.T."/>
            <person name="van der Nest M.A."/>
            <person name="van Wyk S."/>
            <person name="Wingfield M.J."/>
            <person name="Xiong C."/>
            <person name="Yue Q."/>
            <person name="Zhang X."/>
        </authorList>
    </citation>
    <scope>NUCLEOTIDE SEQUENCE [LARGE SCALE GENOMIC DNA]</scope>
    <source>
        <strain evidence="2 3">BP5796</strain>
    </source>
</reference>
<sequence>MTITLANKIIVVHRRFIWLSFIDPTFAFTRVTCVAAAKTILNEFKLIQDEDTPNLWHNENFSVVAAIILSLDIFNRDQKSEEYLEHRQVIRQTIDLLLNRRNVSSISSRGARLLQQLLLDEEKVRSTPQESSSRKRSRDGSLISSNTNTKSGAFDVSAFVKRFCKSETLAAATQLSDLKPLAEFRPTRHGDSLELGQEEQLVGDAFCNVPGQISSSFNYDLFSEIDYSFPPEELEGLYIDTATEQFQTQEMRCFDSLLEFTSLPNV</sequence>
<dbReference type="OrthoDB" id="410267at2759"/>
<evidence type="ECO:0000313" key="2">
    <source>
        <dbReference type="EMBL" id="RDW57193.1"/>
    </source>
</evidence>
<organism evidence="2 3">
    <name type="scientific">Coleophoma crateriformis</name>
    <dbReference type="NCBI Taxonomy" id="565419"/>
    <lineage>
        <taxon>Eukaryota</taxon>
        <taxon>Fungi</taxon>
        <taxon>Dikarya</taxon>
        <taxon>Ascomycota</taxon>
        <taxon>Pezizomycotina</taxon>
        <taxon>Leotiomycetes</taxon>
        <taxon>Helotiales</taxon>
        <taxon>Dermateaceae</taxon>
        <taxon>Coleophoma</taxon>
    </lineage>
</organism>
<accession>A0A3D8Q5V4</accession>
<dbReference type="CDD" id="cd12148">
    <property type="entry name" value="fungal_TF_MHR"/>
    <property type="match status" value="1"/>
</dbReference>